<gene>
    <name evidence="1" type="ORF">BV22DRAFT_1125602</name>
</gene>
<organism evidence="1 2">
    <name type="scientific">Leucogyrophana mollusca</name>
    <dbReference type="NCBI Taxonomy" id="85980"/>
    <lineage>
        <taxon>Eukaryota</taxon>
        <taxon>Fungi</taxon>
        <taxon>Dikarya</taxon>
        <taxon>Basidiomycota</taxon>
        <taxon>Agaricomycotina</taxon>
        <taxon>Agaricomycetes</taxon>
        <taxon>Agaricomycetidae</taxon>
        <taxon>Boletales</taxon>
        <taxon>Boletales incertae sedis</taxon>
        <taxon>Leucogyrophana</taxon>
    </lineage>
</organism>
<comment type="caution">
    <text evidence="1">The sequence shown here is derived from an EMBL/GenBank/DDBJ whole genome shotgun (WGS) entry which is preliminary data.</text>
</comment>
<accession>A0ACB8BUR3</accession>
<protein>
    <submittedName>
        <fullName evidence="1">Uncharacterized protein</fullName>
    </submittedName>
</protein>
<dbReference type="Proteomes" id="UP000790709">
    <property type="component" value="Unassembled WGS sequence"/>
</dbReference>
<sequence length="320" mass="34739">MVNPPRKFDFCVPTKAQLVAIASGLQPTSYINSQGMSSAARGLGSRGLGAGLNFVEDEIPLMATDAPVEDDLDIVITGGPEPVPAPTVTKAKRKRGEDKGKKSASAGLTLDTVSPDDANDSNYVPEKPKAKRGRPKKVRPPSDDGSEDDNDDDTAPAKKKTRSNMAAQKFDLETAMKMEALRLQLEMVNIKLRKSALQEIDLKARLLVYESERRFYDASTVKLDQEATYINLKSYCRAKEMAAAGKLDKNAFHLPSLDSVASSDQFPSIPPITQGMRMTYVTEDITGASGQWSKPSGRLTVGQTLDEEPVVWNSGEVESS</sequence>
<name>A0ACB8BUR3_9AGAM</name>
<reference evidence="1" key="1">
    <citation type="journal article" date="2021" name="New Phytol.">
        <title>Evolutionary innovations through gain and loss of genes in the ectomycorrhizal Boletales.</title>
        <authorList>
            <person name="Wu G."/>
            <person name="Miyauchi S."/>
            <person name="Morin E."/>
            <person name="Kuo A."/>
            <person name="Drula E."/>
            <person name="Varga T."/>
            <person name="Kohler A."/>
            <person name="Feng B."/>
            <person name="Cao Y."/>
            <person name="Lipzen A."/>
            <person name="Daum C."/>
            <person name="Hundley H."/>
            <person name="Pangilinan J."/>
            <person name="Johnson J."/>
            <person name="Barry K."/>
            <person name="LaButti K."/>
            <person name="Ng V."/>
            <person name="Ahrendt S."/>
            <person name="Min B."/>
            <person name="Choi I.G."/>
            <person name="Park H."/>
            <person name="Plett J.M."/>
            <person name="Magnuson J."/>
            <person name="Spatafora J.W."/>
            <person name="Nagy L.G."/>
            <person name="Henrissat B."/>
            <person name="Grigoriev I.V."/>
            <person name="Yang Z.L."/>
            <person name="Xu J."/>
            <person name="Martin F.M."/>
        </authorList>
    </citation>
    <scope>NUCLEOTIDE SEQUENCE</scope>
    <source>
        <strain evidence="1">KUC20120723A-06</strain>
    </source>
</reference>
<evidence type="ECO:0000313" key="1">
    <source>
        <dbReference type="EMBL" id="KAH7929691.1"/>
    </source>
</evidence>
<evidence type="ECO:0000313" key="2">
    <source>
        <dbReference type="Proteomes" id="UP000790709"/>
    </source>
</evidence>
<proteinExistence type="predicted"/>
<dbReference type="EMBL" id="MU266339">
    <property type="protein sequence ID" value="KAH7929691.1"/>
    <property type="molecule type" value="Genomic_DNA"/>
</dbReference>
<keyword evidence="2" id="KW-1185">Reference proteome</keyword>